<reference evidence="2 5" key="1">
    <citation type="submission" date="2021-06" db="EMBL/GenBank/DDBJ databases">
        <title>Collection of gut derived symbiotic bacterial strains cultured from healthy donors.</title>
        <authorList>
            <person name="Lin H."/>
            <person name="Littmann E."/>
            <person name="Pamer E.G."/>
        </authorList>
    </citation>
    <scope>NUCLEOTIDE SEQUENCE</scope>
    <source>
        <strain evidence="3 5">MSK.21.70</strain>
        <strain evidence="2">MSK.21.82</strain>
    </source>
</reference>
<dbReference type="Proteomes" id="UP001197492">
    <property type="component" value="Unassembled WGS sequence"/>
</dbReference>
<protein>
    <submittedName>
        <fullName evidence="2">Amidohydrolase</fullName>
    </submittedName>
</protein>
<dbReference type="PIRSF" id="PIRSF005962">
    <property type="entry name" value="Pept_M20D_amidohydro"/>
    <property type="match status" value="1"/>
</dbReference>
<dbReference type="AlphaFoldDB" id="A0AAW4MPS6"/>
<keyword evidence="5" id="KW-1185">Reference proteome</keyword>
<accession>A0AAW4MPS6</accession>
<dbReference type="PANTHER" id="PTHR11014">
    <property type="entry name" value="PEPTIDASE M20 FAMILY MEMBER"/>
    <property type="match status" value="1"/>
</dbReference>
<proteinExistence type="predicted"/>
<dbReference type="Proteomes" id="UP001196408">
    <property type="component" value="Unassembled WGS sequence"/>
</dbReference>
<evidence type="ECO:0000313" key="4">
    <source>
        <dbReference type="Proteomes" id="UP001196408"/>
    </source>
</evidence>
<dbReference type="InterPro" id="IPR011650">
    <property type="entry name" value="Peptidase_M20_dimer"/>
</dbReference>
<organism evidence="2 4">
    <name type="scientific">Catenibacterium mitsuokai</name>
    <dbReference type="NCBI Taxonomy" id="100886"/>
    <lineage>
        <taxon>Bacteria</taxon>
        <taxon>Bacillati</taxon>
        <taxon>Bacillota</taxon>
        <taxon>Erysipelotrichia</taxon>
        <taxon>Erysipelotrichales</taxon>
        <taxon>Coprobacillaceae</taxon>
        <taxon>Catenibacterium</taxon>
    </lineage>
</organism>
<dbReference type="GO" id="GO:0016787">
    <property type="term" value="F:hydrolase activity"/>
    <property type="evidence" value="ECO:0007669"/>
    <property type="project" value="InterPro"/>
</dbReference>
<dbReference type="InterPro" id="IPR002933">
    <property type="entry name" value="Peptidase_M20"/>
</dbReference>
<name>A0AAW4MPS6_9FIRM</name>
<dbReference type="EMBL" id="JAHOEF010000009">
    <property type="protein sequence ID" value="MBV3382101.1"/>
    <property type="molecule type" value="Genomic_DNA"/>
</dbReference>
<dbReference type="CDD" id="cd03886">
    <property type="entry name" value="M20_Acy1"/>
    <property type="match status" value="1"/>
</dbReference>
<dbReference type="Pfam" id="PF01546">
    <property type="entry name" value="Peptidase_M20"/>
    <property type="match status" value="1"/>
</dbReference>
<evidence type="ECO:0000259" key="1">
    <source>
        <dbReference type="Pfam" id="PF07687"/>
    </source>
</evidence>
<dbReference type="RefSeq" id="WP_217747134.1">
    <property type="nucleotide sequence ID" value="NZ_JAHOEB010000009.1"/>
</dbReference>
<dbReference type="EMBL" id="JAHOEL010000011">
    <property type="protein sequence ID" value="MBV3392193.1"/>
    <property type="molecule type" value="Genomic_DNA"/>
</dbReference>
<gene>
    <name evidence="2" type="ORF">KSV97_02440</name>
    <name evidence="3" type="ORF">KSW06_02795</name>
</gene>
<evidence type="ECO:0000313" key="2">
    <source>
        <dbReference type="EMBL" id="MBV3382101.1"/>
    </source>
</evidence>
<dbReference type="Pfam" id="PF07687">
    <property type="entry name" value="M20_dimer"/>
    <property type="match status" value="1"/>
</dbReference>
<feature type="domain" description="Peptidase M20 dimerisation" evidence="1">
    <location>
        <begin position="175"/>
        <end position="252"/>
    </location>
</feature>
<comment type="caution">
    <text evidence="2">The sequence shown here is derived from an EMBL/GenBank/DDBJ whole genome shotgun (WGS) entry which is preliminary data.</text>
</comment>
<evidence type="ECO:0000313" key="3">
    <source>
        <dbReference type="EMBL" id="MBV3392193.1"/>
    </source>
</evidence>
<dbReference type="InterPro" id="IPR017439">
    <property type="entry name" value="Amidohydrolase"/>
</dbReference>
<sequence>MDDLKRWRRDLHQIPELGLEETQTTAYLKAELEKMGYQPQPLLETGLYVFIDHGYGKSVAFRTDIDGLPVNEETGVDFASTHKGIMHACGHDGHMTALLGFAKALKENKEPILYDILLIFQPAEESPGGARIVCEKGLLKQFNVESIFGIHLMPLLDEGVIASKPGGLMAECGELDVKVTGRGAHAGLPHEGVDSLLIACSLINEYQHILTRMKTPFHPAIMNIGEIHGGTARNSVAKETEFHGTVRCYSDEMFAHLTDSIGRINKGFEEAYGCRIEWSCPPFYPAVINDKKLFNYVSSITSLKELDEPLMLAEDFSFYQKEVKGLFIFVGTKTKEFQSGLHTGTFNFNESVLQSVVDMYMKIILNYQEEN</sequence>
<evidence type="ECO:0000313" key="5">
    <source>
        <dbReference type="Proteomes" id="UP001197492"/>
    </source>
</evidence>
<dbReference type="PANTHER" id="PTHR11014:SF63">
    <property type="entry name" value="METALLOPEPTIDASE, PUTATIVE (AFU_ORTHOLOGUE AFUA_6G09600)-RELATED"/>
    <property type="match status" value="1"/>
</dbReference>
<dbReference type="NCBIfam" id="TIGR01891">
    <property type="entry name" value="amidohydrolases"/>
    <property type="match status" value="1"/>
</dbReference>